<reference evidence="1 2" key="1">
    <citation type="journal article" date="2020" name="J. Clin. Microbiol.">
        <title>Assessing the Genetic Diversity of Austrian Corynebacterium diphtheriae Clinical Isolates, 2011-2019.</title>
        <authorList>
            <person name="Schaeffer J."/>
            <person name="Huhulescu S."/>
            <person name="Stoeger A."/>
            <person name="Allerberger F."/>
            <person name="Ruppitsch W."/>
        </authorList>
    </citation>
    <scope>NUCLEOTIDE SEQUENCE [LARGE SCALE GENOMIC DNA]</scope>
    <source>
        <strain evidence="1 2">04-17</strain>
    </source>
</reference>
<evidence type="ECO:0000313" key="1">
    <source>
        <dbReference type="EMBL" id="MBG9354363.1"/>
    </source>
</evidence>
<sequence>MTYQPLIYPPITKERVKEVVESRKVTHLADTDGRLYPLMGWVNEKTISVQRGVAIKRIRFEDITSLGIKK</sequence>
<comment type="caution">
    <text evidence="1">The sequence shown here is derived from an EMBL/GenBank/DDBJ whole genome shotgun (WGS) entry which is preliminary data.</text>
</comment>
<dbReference type="Proteomes" id="UP000615580">
    <property type="component" value="Unassembled WGS sequence"/>
</dbReference>
<gene>
    <name evidence="1" type="ORF">I4J41_07045</name>
</gene>
<evidence type="ECO:0000313" key="2">
    <source>
        <dbReference type="Proteomes" id="UP000615580"/>
    </source>
</evidence>
<dbReference type="EMBL" id="JADQUG010000024">
    <property type="protein sequence ID" value="MBG9354363.1"/>
    <property type="molecule type" value="Genomic_DNA"/>
</dbReference>
<protein>
    <submittedName>
        <fullName evidence="1">Uncharacterized protein</fullName>
    </submittedName>
</protein>
<organism evidence="1 2">
    <name type="scientific">Corynebacterium belfantii</name>
    <dbReference type="NCBI Taxonomy" id="2014537"/>
    <lineage>
        <taxon>Bacteria</taxon>
        <taxon>Bacillati</taxon>
        <taxon>Actinomycetota</taxon>
        <taxon>Actinomycetes</taxon>
        <taxon>Mycobacteriales</taxon>
        <taxon>Corynebacteriaceae</taxon>
        <taxon>Corynebacterium</taxon>
    </lineage>
</organism>
<name>A0ABS0LCE9_9CORY</name>
<keyword evidence="2" id="KW-1185">Reference proteome</keyword>
<dbReference type="RefSeq" id="WP_197688711.1">
    <property type="nucleotide sequence ID" value="NZ_JADQUF010000012.1"/>
</dbReference>
<accession>A0ABS0LCE9</accession>
<proteinExistence type="predicted"/>